<proteinExistence type="predicted"/>
<feature type="transmembrane region" description="Helical" evidence="5">
    <location>
        <begin position="289"/>
        <end position="307"/>
    </location>
</feature>
<sequence>MVQFIISLVRSIRPRQTLKNLSLLAPLIFSGLLFTGNYFLITIWAIIIFSLITSSLYLINDIVDLPRDRLHPIKKNRPIASGKLPIPAALFIAILGIFLSLSLSLSLGFFFFISILSYLIIQISYNFWLKNIIVFDVLIIASGFILRVYAGAFAINVHMNVWFLLCVVSLALFLAVGKRRAELAFLQETAPQHRQTLTFYSNDLLDAYLSMFANSTWLVYALFTFFAPPAIAGTAPLLAKLPLTVAGISKWLMATVPFVIYGIMRYISIVYQGEKAESPEKVLLSDKPLLVTVILWALLVVFILYGVKA</sequence>
<feature type="transmembrane region" description="Helical" evidence="5">
    <location>
        <begin position="135"/>
        <end position="155"/>
    </location>
</feature>
<dbReference type="Proteomes" id="UP000229559">
    <property type="component" value="Unassembled WGS sequence"/>
</dbReference>
<reference evidence="7" key="1">
    <citation type="submission" date="2017-09" db="EMBL/GenBank/DDBJ databases">
        <title>Depth-based differentiation of microbial function through sediment-hosted aquifers and enrichment of novel symbionts in the deep terrestrial subsurface.</title>
        <authorList>
            <person name="Probst A.J."/>
            <person name="Ladd B."/>
            <person name="Jarett J.K."/>
            <person name="Geller-Mcgrath D.E."/>
            <person name="Sieber C.M.K."/>
            <person name="Emerson J.B."/>
            <person name="Anantharaman K."/>
            <person name="Thomas B.C."/>
            <person name="Malmstrom R."/>
            <person name="Stieglmeier M."/>
            <person name="Klingl A."/>
            <person name="Woyke T."/>
            <person name="Ryan C.M."/>
            <person name="Banfield J.F."/>
        </authorList>
    </citation>
    <scope>NUCLEOTIDE SEQUENCE [LARGE SCALE GENOMIC DNA]</scope>
</reference>
<evidence type="ECO:0000256" key="3">
    <source>
        <dbReference type="ARBA" id="ARBA00022989"/>
    </source>
</evidence>
<name>A0A2M6YQM8_9BACT</name>
<feature type="transmembrane region" description="Helical" evidence="5">
    <location>
        <begin position="21"/>
        <end position="40"/>
    </location>
</feature>
<dbReference type="GO" id="GO:0016765">
    <property type="term" value="F:transferase activity, transferring alkyl or aryl (other than methyl) groups"/>
    <property type="evidence" value="ECO:0007669"/>
    <property type="project" value="InterPro"/>
</dbReference>
<dbReference type="AlphaFoldDB" id="A0A2M6YQM8"/>
<evidence type="ECO:0000256" key="5">
    <source>
        <dbReference type="SAM" id="Phobius"/>
    </source>
</evidence>
<evidence type="ECO:0000313" key="6">
    <source>
        <dbReference type="EMBL" id="PIU33401.1"/>
    </source>
</evidence>
<keyword evidence="2 5" id="KW-0812">Transmembrane</keyword>
<dbReference type="NCBIfam" id="NF008978">
    <property type="entry name" value="PRK12324.1-4"/>
    <property type="match status" value="1"/>
</dbReference>
<keyword evidence="6" id="KW-0808">Transferase</keyword>
<dbReference type="GO" id="GO:0016020">
    <property type="term" value="C:membrane"/>
    <property type="evidence" value="ECO:0007669"/>
    <property type="project" value="UniProtKB-SubCell"/>
</dbReference>
<dbReference type="EMBL" id="PEXA01000008">
    <property type="protein sequence ID" value="PIU33401.1"/>
    <property type="molecule type" value="Genomic_DNA"/>
</dbReference>
<feature type="transmembrane region" description="Helical" evidence="5">
    <location>
        <begin position="109"/>
        <end position="128"/>
    </location>
</feature>
<evidence type="ECO:0000313" key="7">
    <source>
        <dbReference type="Proteomes" id="UP000229559"/>
    </source>
</evidence>
<dbReference type="Pfam" id="PF01040">
    <property type="entry name" value="UbiA"/>
    <property type="match status" value="1"/>
</dbReference>
<accession>A0A2M6YQM8</accession>
<dbReference type="InterPro" id="IPR000537">
    <property type="entry name" value="UbiA_prenyltransferase"/>
</dbReference>
<keyword evidence="4 5" id="KW-0472">Membrane</keyword>
<keyword evidence="3 5" id="KW-1133">Transmembrane helix</keyword>
<dbReference type="GO" id="GO:0016757">
    <property type="term" value="F:glycosyltransferase activity"/>
    <property type="evidence" value="ECO:0007669"/>
    <property type="project" value="UniProtKB-KW"/>
</dbReference>
<evidence type="ECO:0000256" key="2">
    <source>
        <dbReference type="ARBA" id="ARBA00022692"/>
    </source>
</evidence>
<dbReference type="Gene3D" id="1.10.357.140">
    <property type="entry name" value="UbiA prenyltransferase"/>
    <property type="match status" value="1"/>
</dbReference>
<feature type="transmembrane region" description="Helical" evidence="5">
    <location>
        <begin position="217"/>
        <end position="239"/>
    </location>
</feature>
<protein>
    <submittedName>
        <fullName evidence="6">Decaprenyl-phosphate phosphoribosyltransferase</fullName>
    </submittedName>
</protein>
<comment type="subcellular location">
    <subcellularLocation>
        <location evidence="1">Membrane</location>
        <topology evidence="1">Multi-pass membrane protein</topology>
    </subcellularLocation>
</comment>
<gene>
    <name evidence="6" type="ORF">COT04_00235</name>
</gene>
<dbReference type="InterPro" id="IPR044878">
    <property type="entry name" value="UbiA_sf"/>
</dbReference>
<evidence type="ECO:0000256" key="4">
    <source>
        <dbReference type="ARBA" id="ARBA00023136"/>
    </source>
</evidence>
<feature type="transmembrane region" description="Helical" evidence="5">
    <location>
        <begin position="84"/>
        <end position="103"/>
    </location>
</feature>
<dbReference type="CDD" id="cd13963">
    <property type="entry name" value="PT_UbiA_2"/>
    <property type="match status" value="1"/>
</dbReference>
<feature type="transmembrane region" description="Helical" evidence="5">
    <location>
        <begin position="251"/>
        <end position="268"/>
    </location>
</feature>
<keyword evidence="6" id="KW-0328">Glycosyltransferase</keyword>
<comment type="caution">
    <text evidence="6">The sequence shown here is derived from an EMBL/GenBank/DDBJ whole genome shotgun (WGS) entry which is preliminary data.</text>
</comment>
<evidence type="ECO:0000256" key="1">
    <source>
        <dbReference type="ARBA" id="ARBA00004141"/>
    </source>
</evidence>
<feature type="transmembrane region" description="Helical" evidence="5">
    <location>
        <begin position="161"/>
        <end position="177"/>
    </location>
</feature>
<organism evidence="6 7">
    <name type="scientific">Candidatus Shapirobacteria bacterium CG07_land_8_20_14_0_80_39_12</name>
    <dbReference type="NCBI Taxonomy" id="1974480"/>
    <lineage>
        <taxon>Bacteria</taxon>
        <taxon>Candidatus Shapironibacteriota</taxon>
    </lineage>
</organism>